<keyword evidence="2" id="KW-0812">Transmembrane</keyword>
<evidence type="ECO:0008006" key="5">
    <source>
        <dbReference type="Google" id="ProtNLM"/>
    </source>
</evidence>
<evidence type="ECO:0000313" key="4">
    <source>
        <dbReference type="Proteomes" id="UP000274843"/>
    </source>
</evidence>
<comment type="caution">
    <text evidence="3">The sequence shown here is derived from an EMBL/GenBank/DDBJ whole genome shotgun (WGS) entry which is preliminary data.</text>
</comment>
<accession>A0A3N2GRT1</accession>
<reference evidence="3 4" key="1">
    <citation type="submission" date="2018-11" db="EMBL/GenBank/DDBJ databases">
        <title>Sequencing the genomes of 1000 actinobacteria strains.</title>
        <authorList>
            <person name="Klenk H.-P."/>
        </authorList>
    </citation>
    <scope>NUCLEOTIDE SEQUENCE [LARGE SCALE GENOMIC DNA]</scope>
    <source>
        <strain evidence="3 4">DSM 44348</strain>
    </source>
</reference>
<evidence type="ECO:0000256" key="2">
    <source>
        <dbReference type="SAM" id="Phobius"/>
    </source>
</evidence>
<protein>
    <recommendedName>
        <fullName evidence="5">Transmembrane protein</fullName>
    </recommendedName>
</protein>
<dbReference type="Proteomes" id="UP000274843">
    <property type="component" value="Unassembled WGS sequence"/>
</dbReference>
<gene>
    <name evidence="3" type="ORF">EDD35_1638</name>
</gene>
<evidence type="ECO:0000256" key="1">
    <source>
        <dbReference type="SAM" id="MobiDB-lite"/>
    </source>
</evidence>
<keyword evidence="2" id="KW-0472">Membrane</keyword>
<dbReference type="AlphaFoldDB" id="A0A3N2GRT1"/>
<dbReference type="GeneID" id="301843069"/>
<feature type="transmembrane region" description="Helical" evidence="2">
    <location>
        <begin position="79"/>
        <end position="96"/>
    </location>
</feature>
<organism evidence="3 4">
    <name type="scientific">Amycolatopsis thermoflava</name>
    <dbReference type="NCBI Taxonomy" id="84480"/>
    <lineage>
        <taxon>Bacteria</taxon>
        <taxon>Bacillati</taxon>
        <taxon>Actinomycetota</taxon>
        <taxon>Actinomycetes</taxon>
        <taxon>Pseudonocardiales</taxon>
        <taxon>Pseudonocardiaceae</taxon>
        <taxon>Amycolatopsis</taxon>
        <taxon>Amycolatopsis methanolica group</taxon>
    </lineage>
</organism>
<evidence type="ECO:0000313" key="3">
    <source>
        <dbReference type="EMBL" id="ROS39336.1"/>
    </source>
</evidence>
<dbReference type="RefSeq" id="WP_123683392.1">
    <property type="nucleotide sequence ID" value="NZ_CBDRBV010000017.1"/>
</dbReference>
<dbReference type="EMBL" id="RKHY01000001">
    <property type="protein sequence ID" value="ROS39336.1"/>
    <property type="molecule type" value="Genomic_DNA"/>
</dbReference>
<proteinExistence type="predicted"/>
<keyword evidence="2" id="KW-1133">Transmembrane helix</keyword>
<feature type="region of interest" description="Disordered" evidence="1">
    <location>
        <begin position="1"/>
        <end position="30"/>
    </location>
</feature>
<keyword evidence="4" id="KW-1185">Reference proteome</keyword>
<feature type="transmembrane region" description="Helical" evidence="2">
    <location>
        <begin position="53"/>
        <end position="73"/>
    </location>
</feature>
<sequence length="134" mass="14134">MSVEGAGPRSGAGEGTAPADAAGDTVVPEGRDDVRGISDLTFRVVAPYLSSPVLYKVMLVLLGLMTLACVVAAPVRLSALPLIPLPVLGVGFYALRRVRTADGDYRPLLRWSSLLFAATLIGLWLLSVVGRWVS</sequence>
<feature type="transmembrane region" description="Helical" evidence="2">
    <location>
        <begin position="108"/>
        <end position="133"/>
    </location>
</feature>
<name>A0A3N2GRT1_9PSEU</name>